<dbReference type="AlphaFoldDB" id="A0A1X7S327"/>
<feature type="compositionally biased region" description="Acidic residues" evidence="1">
    <location>
        <begin position="105"/>
        <end position="125"/>
    </location>
</feature>
<feature type="compositionally biased region" description="Acidic residues" evidence="1">
    <location>
        <begin position="151"/>
        <end position="161"/>
    </location>
</feature>
<reference evidence="2 3" key="1">
    <citation type="submission" date="2016-06" db="EMBL/GenBank/DDBJ databases">
        <authorList>
            <person name="Kjaerup R.B."/>
            <person name="Dalgaard T.S."/>
            <person name="Juul-Madsen H.R."/>
        </authorList>
    </citation>
    <scope>NUCLEOTIDE SEQUENCE [LARGE SCALE GENOMIC DNA]</scope>
</reference>
<accession>A0A1X7S327</accession>
<gene>
    <name evidence="2" type="ORF">ZT3D7_G9199</name>
</gene>
<dbReference type="Proteomes" id="UP000215127">
    <property type="component" value="Chromosome 9"/>
</dbReference>
<evidence type="ECO:0000313" key="3">
    <source>
        <dbReference type="Proteomes" id="UP000215127"/>
    </source>
</evidence>
<dbReference type="EMBL" id="LT853700">
    <property type="protein sequence ID" value="SMQ54045.1"/>
    <property type="molecule type" value="Genomic_DNA"/>
</dbReference>
<feature type="region of interest" description="Disordered" evidence="1">
    <location>
        <begin position="18"/>
        <end position="41"/>
    </location>
</feature>
<proteinExistence type="predicted"/>
<evidence type="ECO:0000313" key="2">
    <source>
        <dbReference type="EMBL" id="SMQ54045.1"/>
    </source>
</evidence>
<keyword evidence="3" id="KW-1185">Reference proteome</keyword>
<name>A0A1X7S327_ZYMT9</name>
<evidence type="ECO:0000256" key="1">
    <source>
        <dbReference type="SAM" id="MobiDB-lite"/>
    </source>
</evidence>
<protein>
    <submittedName>
        <fullName evidence="2">Uncharacterized protein</fullName>
    </submittedName>
</protein>
<sequence>MSFFRRISDSLWSLVSPQKDAADNAGMPTTATDRVFRKPAHPSIRRASLHDLAAAAKSMSPSERVGNWNTRPVLHRRDSVLEKSLGKRRRESSLGGRAAKRERLDDSDEEADDVNLSIDDAEEDVEGAHAGEEDEDDGYDEESLFPPEGYSEQEEVEEENDQQYRRRTHTRTPSSRSQRAASFLEDSDQEGDMSFNTTIQIEDDSLHDSPPRRRLANAPTNQALGEISTTTLLAQGWDSSYISLLQKIALRGREPLLPHLLFLEYRYLPPILFCPDNNSAFLSSLRGNPFGAGKALHTLFDLGGHVRDRVALRDPLRAPEDVIRRAVKGYMKWAYKDSDFRPWPRTAIPLLATIYAPVTVTPAVIRAQATAKCRRLALRWQEALRVHRSVEISPGSESTATTHPLPTIFALVCSRTMVALMAFDPKREKGIEGENCTPMAYFDFADGDYDVWNGLALAIVGSHVRNELVAWRDATGIGEKAREEMESEESDPDA</sequence>
<feature type="region of interest" description="Disordered" evidence="1">
    <location>
        <begin position="79"/>
        <end position="192"/>
    </location>
</feature>
<feature type="compositionally biased region" description="Acidic residues" evidence="1">
    <location>
        <begin position="132"/>
        <end position="143"/>
    </location>
</feature>
<organism evidence="2 3">
    <name type="scientific">Zymoseptoria tritici (strain ST99CH_3D7)</name>
    <dbReference type="NCBI Taxonomy" id="1276538"/>
    <lineage>
        <taxon>Eukaryota</taxon>
        <taxon>Fungi</taxon>
        <taxon>Dikarya</taxon>
        <taxon>Ascomycota</taxon>
        <taxon>Pezizomycotina</taxon>
        <taxon>Dothideomycetes</taxon>
        <taxon>Dothideomycetidae</taxon>
        <taxon>Mycosphaerellales</taxon>
        <taxon>Mycosphaerellaceae</taxon>
        <taxon>Zymoseptoria</taxon>
    </lineage>
</organism>